<gene>
    <name evidence="4" type="ORF">CFN03_06245</name>
</gene>
<dbReference type="Pfam" id="PF00171">
    <property type="entry name" value="Aldedh"/>
    <property type="match status" value="1"/>
</dbReference>
<feature type="domain" description="Aldehyde dehydrogenase" evidence="3">
    <location>
        <begin position="34"/>
        <end position="472"/>
    </location>
</feature>
<dbReference type="PANTHER" id="PTHR42991">
    <property type="entry name" value="ALDEHYDE DEHYDROGENASE"/>
    <property type="match status" value="1"/>
</dbReference>
<dbReference type="InterPro" id="IPR016161">
    <property type="entry name" value="Ald_DH/histidinol_DH"/>
</dbReference>
<evidence type="ECO:0000259" key="3">
    <source>
        <dbReference type="Pfam" id="PF00171"/>
    </source>
</evidence>
<reference evidence="4 5" key="1">
    <citation type="submission" date="2017-07" db="EMBL/GenBank/DDBJ databases">
        <title>Shotgun whole genome sequences of three halophilic bacterial isolates.</title>
        <authorList>
            <person name="Pozzo T."/>
            <person name="Higdon S.M."/>
            <person name="Quillaguaman J."/>
        </authorList>
    </citation>
    <scope>NUCLEOTIDE SEQUENCE [LARGE SCALE GENOMIC DNA]</scope>
    <source>
        <strain evidence="4 5">BU-1</strain>
    </source>
</reference>
<dbReference type="EMBL" id="NPEZ01000002">
    <property type="protein sequence ID" value="OZT77535.1"/>
    <property type="molecule type" value="Genomic_DNA"/>
</dbReference>
<evidence type="ECO:0000256" key="1">
    <source>
        <dbReference type="ARBA" id="ARBA00009986"/>
    </source>
</evidence>
<protein>
    <recommendedName>
        <fullName evidence="3">Aldehyde dehydrogenase domain-containing protein</fullName>
    </recommendedName>
</protein>
<organism evidence="4 5">
    <name type="scientific">Salinicoccus roseus</name>
    <dbReference type="NCBI Taxonomy" id="45670"/>
    <lineage>
        <taxon>Bacteria</taxon>
        <taxon>Bacillati</taxon>
        <taxon>Bacillota</taxon>
        <taxon>Bacilli</taxon>
        <taxon>Bacillales</taxon>
        <taxon>Staphylococcaceae</taxon>
        <taxon>Salinicoccus</taxon>
    </lineage>
</organism>
<dbReference type="SUPFAM" id="SSF53720">
    <property type="entry name" value="ALDH-like"/>
    <property type="match status" value="1"/>
</dbReference>
<evidence type="ECO:0000313" key="5">
    <source>
        <dbReference type="Proteomes" id="UP000216682"/>
    </source>
</evidence>
<name>A0A265E7R2_9STAP</name>
<proteinExistence type="inferred from homology"/>
<dbReference type="InterPro" id="IPR015590">
    <property type="entry name" value="Aldehyde_DH_dom"/>
</dbReference>
<dbReference type="InterPro" id="IPR016162">
    <property type="entry name" value="Ald_DH_N"/>
</dbReference>
<dbReference type="GO" id="GO:0008911">
    <property type="term" value="F:lactaldehyde dehydrogenase (NAD+) activity"/>
    <property type="evidence" value="ECO:0007669"/>
    <property type="project" value="TreeGrafter"/>
</dbReference>
<evidence type="ECO:0000313" key="4">
    <source>
        <dbReference type="EMBL" id="OZT77535.1"/>
    </source>
</evidence>
<comment type="similarity">
    <text evidence="1">Belongs to the aldehyde dehydrogenase family.</text>
</comment>
<dbReference type="RefSeq" id="WP_094906259.1">
    <property type="nucleotide sequence ID" value="NZ_NPEZ01000002.1"/>
</dbReference>
<dbReference type="InterPro" id="IPR051020">
    <property type="entry name" value="ALDH-related_metabolic_enz"/>
</dbReference>
<comment type="caution">
    <text evidence="4">The sequence shown here is derived from an EMBL/GenBank/DDBJ whole genome shotgun (WGS) entry which is preliminary data.</text>
</comment>
<dbReference type="InterPro" id="IPR016163">
    <property type="entry name" value="Ald_DH_C"/>
</dbReference>
<dbReference type="PANTHER" id="PTHR42991:SF1">
    <property type="entry name" value="ALDEHYDE DEHYDROGENASE"/>
    <property type="match status" value="1"/>
</dbReference>
<dbReference type="Gene3D" id="3.40.605.10">
    <property type="entry name" value="Aldehyde Dehydrogenase, Chain A, domain 1"/>
    <property type="match status" value="1"/>
</dbReference>
<dbReference type="Gene3D" id="3.40.309.10">
    <property type="entry name" value="Aldehyde Dehydrogenase, Chain A, domain 2"/>
    <property type="match status" value="1"/>
</dbReference>
<accession>A0A265E7R2</accession>
<dbReference type="AlphaFoldDB" id="A0A265E7R2"/>
<sequence length="477" mass="52909">MNYMELLDREIAKDNEFKLDTYPYEYSGDLNTFQIYDFDRESLTEVVQRSQSAFEQFKHTSSYDRTKILLKAAGLLESHSETMAEIISLEAKKPIKAARQEVGRCVQTLKLSGIEASKLEGESINLDVAPNGSNREAFTKYEPLGIVYAMTPFNFPLNLALHKIGPAIAVGNSVIIKPSEKTPFSSFLMRHIFEESGLPDDVLQIVTGDGERVTDHLLEFDEIKKLSFTGSARVGKIIKSKVGLRELTLELGSTSPVYVTKDIDDLEGVAQKVVNGAFSYNGQVCISTQKAYIDEEIYDAFISHLKTQTEALKYGDVLDEATDFSDLIDGQSQERIVAWLEEAVRDGAEIITGGEKINGSVTPAIVANTSDDMKICTNEIFGPVLVVEKAASSMDMSEKLNASEFGLNVGVFTNDLKRALKLGNALDYGQVLINDVPTLRFDHMPYNGRKNSGYGTEGIKYAIREMAKLKMISLNYE</sequence>
<evidence type="ECO:0000256" key="2">
    <source>
        <dbReference type="ARBA" id="ARBA00023002"/>
    </source>
</evidence>
<keyword evidence="2" id="KW-0560">Oxidoreductase</keyword>
<dbReference type="Proteomes" id="UP000216682">
    <property type="component" value="Unassembled WGS sequence"/>
</dbReference>